<reference evidence="2" key="1">
    <citation type="journal article" date="2015" name="Nature">
        <title>Complex archaea that bridge the gap between prokaryotes and eukaryotes.</title>
        <authorList>
            <person name="Spang A."/>
            <person name="Saw J.H."/>
            <person name="Jorgensen S.L."/>
            <person name="Zaremba-Niedzwiedzka K."/>
            <person name="Martijn J."/>
            <person name="Lind A.E."/>
            <person name="van Eijk R."/>
            <person name="Schleper C."/>
            <person name="Guy L."/>
            <person name="Ettema T.J."/>
        </authorList>
    </citation>
    <scope>NUCLEOTIDE SEQUENCE</scope>
</reference>
<proteinExistence type="predicted"/>
<sequence>MLHMMGPEGSKLAIVRDQPTQEEMDHGRAFGTWNTKIFKDCMIRAGTSEIQCYTGYICPKMHSSGRFEGYYTDKNCIFPSEYLISCIDSFRMWLEKHRPNVIVTVGALATRILTGQPNFEDIRGYIVPSCISDKHIFKVLPTFPPMRIFAEQHHMFTVTMDLKKALASSMYPDFAIVNKTLIPNATPDQFIEYCDWIVESTEHNEVRDKRYPHAEEVLTGVALDIENTIGNGCHITQFGIGHSGDYSMTINLLNGKTPALSEEDELRVWQAISRLAKSNAKFIAHNGVHDLCVTWLNNHI</sequence>
<name>A0A0F8Z1L1_9ZZZZ</name>
<dbReference type="EMBL" id="LAZR01066217">
    <property type="protein sequence ID" value="KKK54011.1"/>
    <property type="molecule type" value="Genomic_DNA"/>
</dbReference>
<dbReference type="Pfam" id="PF03167">
    <property type="entry name" value="UDG"/>
    <property type="match status" value="1"/>
</dbReference>
<dbReference type="AlphaFoldDB" id="A0A0F8Z1L1"/>
<comment type="caution">
    <text evidence="2">The sequence shown here is derived from an EMBL/GenBank/DDBJ whole genome shotgun (WGS) entry which is preliminary data.</text>
</comment>
<feature type="non-terminal residue" evidence="2">
    <location>
        <position position="300"/>
    </location>
</feature>
<accession>A0A0F8Z1L1</accession>
<dbReference type="Gene3D" id="3.40.470.10">
    <property type="entry name" value="Uracil-DNA glycosylase-like domain"/>
    <property type="match status" value="1"/>
</dbReference>
<dbReference type="InterPro" id="IPR036895">
    <property type="entry name" value="Uracil-DNA_glycosylase-like_sf"/>
</dbReference>
<dbReference type="SUPFAM" id="SSF52141">
    <property type="entry name" value="Uracil-DNA glycosylase-like"/>
    <property type="match status" value="1"/>
</dbReference>
<protein>
    <recommendedName>
        <fullName evidence="1">Uracil-DNA glycosylase-like domain-containing protein</fullName>
    </recommendedName>
</protein>
<evidence type="ECO:0000259" key="1">
    <source>
        <dbReference type="Pfam" id="PF03167"/>
    </source>
</evidence>
<gene>
    <name evidence="2" type="ORF">LCGC14_3089020</name>
</gene>
<feature type="domain" description="Uracil-DNA glycosylase-like" evidence="1">
    <location>
        <begin position="6"/>
        <end position="150"/>
    </location>
</feature>
<evidence type="ECO:0000313" key="2">
    <source>
        <dbReference type="EMBL" id="KKK54011.1"/>
    </source>
</evidence>
<organism evidence="2">
    <name type="scientific">marine sediment metagenome</name>
    <dbReference type="NCBI Taxonomy" id="412755"/>
    <lineage>
        <taxon>unclassified sequences</taxon>
        <taxon>metagenomes</taxon>
        <taxon>ecological metagenomes</taxon>
    </lineage>
</organism>
<dbReference type="InterPro" id="IPR005122">
    <property type="entry name" value="Uracil-DNA_glycosylase-like"/>
</dbReference>